<proteinExistence type="predicted"/>
<organism evidence="1">
    <name type="scientific">Arundo donax</name>
    <name type="common">Giant reed</name>
    <name type="synonym">Donax arundinaceus</name>
    <dbReference type="NCBI Taxonomy" id="35708"/>
    <lineage>
        <taxon>Eukaryota</taxon>
        <taxon>Viridiplantae</taxon>
        <taxon>Streptophyta</taxon>
        <taxon>Embryophyta</taxon>
        <taxon>Tracheophyta</taxon>
        <taxon>Spermatophyta</taxon>
        <taxon>Magnoliopsida</taxon>
        <taxon>Liliopsida</taxon>
        <taxon>Poales</taxon>
        <taxon>Poaceae</taxon>
        <taxon>PACMAD clade</taxon>
        <taxon>Arundinoideae</taxon>
        <taxon>Arundineae</taxon>
        <taxon>Arundo</taxon>
    </lineage>
</organism>
<evidence type="ECO:0000313" key="1">
    <source>
        <dbReference type="EMBL" id="JAD41231.1"/>
    </source>
</evidence>
<sequence>MRICCFPFGGILVGLSDLLDRIVSGGVNCGFSSVGAKRLHFFTAELQDFVA</sequence>
<protein>
    <submittedName>
        <fullName evidence="1">Uncharacterized protein</fullName>
    </submittedName>
</protein>
<reference evidence="1" key="1">
    <citation type="submission" date="2014-09" db="EMBL/GenBank/DDBJ databases">
        <authorList>
            <person name="Magalhaes I.L.F."/>
            <person name="Oliveira U."/>
            <person name="Santos F.R."/>
            <person name="Vidigal T.H.D.A."/>
            <person name="Brescovit A.D."/>
            <person name="Santos A.J."/>
        </authorList>
    </citation>
    <scope>NUCLEOTIDE SEQUENCE</scope>
    <source>
        <tissue evidence="1">Shoot tissue taken approximately 20 cm above the soil surface</tissue>
    </source>
</reference>
<reference evidence="1" key="2">
    <citation type="journal article" date="2015" name="Data Brief">
        <title>Shoot transcriptome of the giant reed, Arundo donax.</title>
        <authorList>
            <person name="Barrero R.A."/>
            <person name="Guerrero F.D."/>
            <person name="Moolhuijzen P."/>
            <person name="Goolsby J.A."/>
            <person name="Tidwell J."/>
            <person name="Bellgard S.E."/>
            <person name="Bellgard M.I."/>
        </authorList>
    </citation>
    <scope>NUCLEOTIDE SEQUENCE</scope>
    <source>
        <tissue evidence="1">Shoot tissue taken approximately 20 cm above the soil surface</tissue>
    </source>
</reference>
<dbReference type="EMBL" id="GBRH01256664">
    <property type="protein sequence ID" value="JAD41231.1"/>
    <property type="molecule type" value="Transcribed_RNA"/>
</dbReference>
<name>A0A0A8ZR11_ARUDO</name>
<dbReference type="AlphaFoldDB" id="A0A0A8ZR11"/>
<accession>A0A0A8ZR11</accession>